<comment type="caution">
    <text evidence="1">The sequence shown here is derived from an EMBL/GenBank/DDBJ whole genome shotgun (WGS) entry which is preliminary data.</text>
</comment>
<accession>A0A645IKW8</accession>
<name>A0A645IKW8_9ZZZZ</name>
<gene>
    <name evidence="1" type="ORF">SDC9_199389</name>
</gene>
<dbReference type="EMBL" id="VSSQ01117154">
    <property type="protein sequence ID" value="MPN51740.1"/>
    <property type="molecule type" value="Genomic_DNA"/>
</dbReference>
<protein>
    <submittedName>
        <fullName evidence="1">Uncharacterized protein</fullName>
    </submittedName>
</protein>
<proteinExistence type="predicted"/>
<reference evidence="1" key="1">
    <citation type="submission" date="2019-08" db="EMBL/GenBank/DDBJ databases">
        <authorList>
            <person name="Kucharzyk K."/>
            <person name="Murdoch R.W."/>
            <person name="Higgins S."/>
            <person name="Loffler F."/>
        </authorList>
    </citation>
    <scope>NUCLEOTIDE SEQUENCE</scope>
</reference>
<dbReference type="AlphaFoldDB" id="A0A645IKW8"/>
<sequence>MAVVADSRDGMDDHASAFGRYQARDGVVDIVPGANRRECAIRVQAVYAQVKTGSPK</sequence>
<organism evidence="1">
    <name type="scientific">bioreactor metagenome</name>
    <dbReference type="NCBI Taxonomy" id="1076179"/>
    <lineage>
        <taxon>unclassified sequences</taxon>
        <taxon>metagenomes</taxon>
        <taxon>ecological metagenomes</taxon>
    </lineage>
</organism>
<evidence type="ECO:0000313" key="1">
    <source>
        <dbReference type="EMBL" id="MPN51740.1"/>
    </source>
</evidence>